<feature type="compositionally biased region" description="Basic and acidic residues" evidence="1">
    <location>
        <begin position="1"/>
        <end position="10"/>
    </location>
</feature>
<accession>A0AAD4D5J1</accession>
<reference evidence="2" key="1">
    <citation type="journal article" date="2020" name="Fungal Divers.">
        <title>Resolving the Mortierellaceae phylogeny through synthesis of multi-gene phylogenetics and phylogenomics.</title>
        <authorList>
            <person name="Vandepol N."/>
            <person name="Liber J."/>
            <person name="Desiro A."/>
            <person name="Na H."/>
            <person name="Kennedy M."/>
            <person name="Barry K."/>
            <person name="Grigoriev I.V."/>
            <person name="Miller A.N."/>
            <person name="O'Donnell K."/>
            <person name="Stajich J.E."/>
            <person name="Bonito G."/>
        </authorList>
    </citation>
    <scope>NUCLEOTIDE SEQUENCE</scope>
    <source>
        <strain evidence="2">NRRL 28262</strain>
    </source>
</reference>
<protein>
    <submittedName>
        <fullName evidence="2">Uncharacterized protein</fullName>
    </submittedName>
</protein>
<proteinExistence type="predicted"/>
<feature type="compositionally biased region" description="Low complexity" evidence="1">
    <location>
        <begin position="99"/>
        <end position="109"/>
    </location>
</feature>
<keyword evidence="3" id="KW-1185">Reference proteome</keyword>
<name>A0AAD4D5J1_9FUNG</name>
<sequence length="121" mass="12932">MHPGWHEYNKEAASMTGATGRGESLDGGYRGFHHHHPDTQYDPNGELILIGYTADPYVEDTSDYLGLDRFGHGHTYSGSDDYGLDNVMQGSELGGGGAELASYGGSLAGDHPASYNGSNHR</sequence>
<dbReference type="EMBL" id="JAAAIL010001523">
    <property type="protein sequence ID" value="KAG0268444.1"/>
    <property type="molecule type" value="Genomic_DNA"/>
</dbReference>
<evidence type="ECO:0000256" key="1">
    <source>
        <dbReference type="SAM" id="MobiDB-lite"/>
    </source>
</evidence>
<evidence type="ECO:0000313" key="2">
    <source>
        <dbReference type="EMBL" id="KAG0268444.1"/>
    </source>
</evidence>
<evidence type="ECO:0000313" key="3">
    <source>
        <dbReference type="Proteomes" id="UP001194580"/>
    </source>
</evidence>
<feature type="region of interest" description="Disordered" evidence="1">
    <location>
        <begin position="1"/>
        <end position="40"/>
    </location>
</feature>
<feature type="region of interest" description="Disordered" evidence="1">
    <location>
        <begin position="93"/>
        <end position="121"/>
    </location>
</feature>
<comment type="caution">
    <text evidence="2">The sequence shown here is derived from an EMBL/GenBank/DDBJ whole genome shotgun (WGS) entry which is preliminary data.</text>
</comment>
<dbReference type="AlphaFoldDB" id="A0AAD4D5J1"/>
<gene>
    <name evidence="2" type="ORF">BGZ95_002463</name>
</gene>
<organism evidence="2 3">
    <name type="scientific">Linnemannia exigua</name>
    <dbReference type="NCBI Taxonomy" id="604196"/>
    <lineage>
        <taxon>Eukaryota</taxon>
        <taxon>Fungi</taxon>
        <taxon>Fungi incertae sedis</taxon>
        <taxon>Mucoromycota</taxon>
        <taxon>Mortierellomycotina</taxon>
        <taxon>Mortierellomycetes</taxon>
        <taxon>Mortierellales</taxon>
        <taxon>Mortierellaceae</taxon>
        <taxon>Linnemannia</taxon>
    </lineage>
</organism>
<feature type="non-terminal residue" evidence="2">
    <location>
        <position position="121"/>
    </location>
</feature>
<dbReference type="Proteomes" id="UP001194580">
    <property type="component" value="Unassembled WGS sequence"/>
</dbReference>